<sequence>MDLVLPAQLEEKGAGDDVVVPPPGSEDEKTFTASRINEDSIDGPDGGLRGWSIVFADWIIQFVMAGAITGFGAFQTYYSTTYLPKYSTSSISWIGTVEVFFELALGFLGGRLLDGGRFHSTVAIGCVVFVFSLFMLSLAKPNQYYQVFLAQGVGLGVGLGIAFLPTSGVVAHHFTRNRALAMGITTTGVSLGGFAWAAMFNHFFNGSIGFHWGVRIAGFISLFALILSNFLFRFHPGPSRQPSSPEIPGSPPSEKPKPPTVLFILRDPAYLITFIFAFIYCLGLYFPMFYVQIFAESHHIDQGLANWALSIINLCGIPGRIVPNWIADRMGIFPVYIVCMTAAAVLCLVMPVCTTIGPFLFFCIAYGFFSGSLVSLFFPTFIELNPNPAETGVRLGLACLACAVANLIGTPIAGALVGPHNKWVRGTSFAGAAQLIAAVLLCFAYRIHSRRSKPGSP</sequence>
<feature type="transmembrane region" description="Helical" evidence="4">
    <location>
        <begin position="394"/>
        <end position="417"/>
    </location>
</feature>
<evidence type="ECO:0000313" key="6">
    <source>
        <dbReference type="EMBL" id="TDL14932.1"/>
    </source>
</evidence>
<feature type="transmembrane region" description="Helical" evidence="4">
    <location>
        <begin position="145"/>
        <end position="167"/>
    </location>
</feature>
<dbReference type="InterPro" id="IPR050327">
    <property type="entry name" value="Proton-linked_MCT"/>
</dbReference>
<dbReference type="Proteomes" id="UP000294933">
    <property type="component" value="Unassembled WGS sequence"/>
</dbReference>
<dbReference type="STRING" id="50990.A0A4Y7PJB0"/>
<keyword evidence="4" id="KW-1133">Transmembrane helix</keyword>
<comment type="subcellular location">
    <subcellularLocation>
        <location evidence="1">Membrane</location>
        <topology evidence="1">Multi-pass membrane protein</topology>
    </subcellularLocation>
</comment>
<dbReference type="InterPro" id="IPR011701">
    <property type="entry name" value="MFS"/>
</dbReference>
<evidence type="ECO:0000256" key="3">
    <source>
        <dbReference type="SAM" id="MobiDB-lite"/>
    </source>
</evidence>
<dbReference type="PROSITE" id="PS50850">
    <property type="entry name" value="MFS"/>
    <property type="match status" value="1"/>
</dbReference>
<reference evidence="6 7" key="1">
    <citation type="submission" date="2018-06" db="EMBL/GenBank/DDBJ databases">
        <title>A transcriptomic atlas of mushroom development highlights an independent origin of complex multicellularity.</title>
        <authorList>
            <consortium name="DOE Joint Genome Institute"/>
            <person name="Krizsan K."/>
            <person name="Almasi E."/>
            <person name="Merenyi Z."/>
            <person name="Sahu N."/>
            <person name="Viragh M."/>
            <person name="Koszo T."/>
            <person name="Mondo S."/>
            <person name="Kiss B."/>
            <person name="Balint B."/>
            <person name="Kues U."/>
            <person name="Barry K."/>
            <person name="Hegedus J.C."/>
            <person name="Henrissat B."/>
            <person name="Johnson J."/>
            <person name="Lipzen A."/>
            <person name="Ohm R."/>
            <person name="Nagy I."/>
            <person name="Pangilinan J."/>
            <person name="Yan J."/>
            <person name="Xiong Y."/>
            <person name="Grigoriev I.V."/>
            <person name="Hibbett D.S."/>
            <person name="Nagy L.G."/>
        </authorList>
    </citation>
    <scope>NUCLEOTIDE SEQUENCE [LARGE SCALE GENOMIC DNA]</scope>
    <source>
        <strain evidence="6 7">SZMC22713</strain>
    </source>
</reference>
<feature type="region of interest" description="Disordered" evidence="3">
    <location>
        <begin position="14"/>
        <end position="38"/>
    </location>
</feature>
<comment type="similarity">
    <text evidence="2">Belongs to the major facilitator superfamily. Monocarboxylate porter (TC 2.A.1.13) family.</text>
</comment>
<dbReference type="Gene3D" id="1.20.1250.20">
    <property type="entry name" value="MFS general substrate transporter like domains"/>
    <property type="match status" value="2"/>
</dbReference>
<keyword evidence="4" id="KW-0472">Membrane</keyword>
<gene>
    <name evidence="6" type="ORF">BD410DRAFT_902856</name>
</gene>
<feature type="transmembrane region" description="Helical" evidence="4">
    <location>
        <begin position="303"/>
        <end position="321"/>
    </location>
</feature>
<feature type="transmembrane region" description="Helical" evidence="4">
    <location>
        <begin position="58"/>
        <end position="78"/>
    </location>
</feature>
<dbReference type="GO" id="GO:0022857">
    <property type="term" value="F:transmembrane transporter activity"/>
    <property type="evidence" value="ECO:0007669"/>
    <property type="project" value="InterPro"/>
</dbReference>
<keyword evidence="7" id="KW-1185">Reference proteome</keyword>
<dbReference type="InterPro" id="IPR020846">
    <property type="entry name" value="MFS_dom"/>
</dbReference>
<organism evidence="6 7">
    <name type="scientific">Rickenella mellea</name>
    <dbReference type="NCBI Taxonomy" id="50990"/>
    <lineage>
        <taxon>Eukaryota</taxon>
        <taxon>Fungi</taxon>
        <taxon>Dikarya</taxon>
        <taxon>Basidiomycota</taxon>
        <taxon>Agaricomycotina</taxon>
        <taxon>Agaricomycetes</taxon>
        <taxon>Hymenochaetales</taxon>
        <taxon>Rickenellaceae</taxon>
        <taxon>Rickenella</taxon>
    </lineage>
</organism>
<evidence type="ECO:0000313" key="7">
    <source>
        <dbReference type="Proteomes" id="UP000294933"/>
    </source>
</evidence>
<proteinExistence type="inferred from homology"/>
<feature type="domain" description="Major facilitator superfamily (MFS) profile" evidence="5">
    <location>
        <begin position="269"/>
        <end position="457"/>
    </location>
</feature>
<dbReference type="EMBL" id="ML170299">
    <property type="protein sequence ID" value="TDL14932.1"/>
    <property type="molecule type" value="Genomic_DNA"/>
</dbReference>
<feature type="transmembrane region" description="Helical" evidence="4">
    <location>
        <begin position="121"/>
        <end position="139"/>
    </location>
</feature>
<dbReference type="OrthoDB" id="6499973at2759"/>
<protein>
    <submittedName>
        <fullName evidence="6">MFS general substrate transporter</fullName>
    </submittedName>
</protein>
<dbReference type="Pfam" id="PF07690">
    <property type="entry name" value="MFS_1"/>
    <property type="match status" value="1"/>
</dbReference>
<accession>A0A4Y7PJB0</accession>
<feature type="transmembrane region" description="Helical" evidence="4">
    <location>
        <begin position="333"/>
        <end position="352"/>
    </location>
</feature>
<dbReference type="GO" id="GO:0016020">
    <property type="term" value="C:membrane"/>
    <property type="evidence" value="ECO:0007669"/>
    <property type="project" value="UniProtKB-SubCell"/>
</dbReference>
<dbReference type="InterPro" id="IPR036259">
    <property type="entry name" value="MFS_trans_sf"/>
</dbReference>
<feature type="transmembrane region" description="Helical" evidence="4">
    <location>
        <begin position="179"/>
        <end position="200"/>
    </location>
</feature>
<feature type="transmembrane region" description="Helical" evidence="4">
    <location>
        <begin position="269"/>
        <end position="291"/>
    </location>
</feature>
<dbReference type="PANTHER" id="PTHR11360:SF234">
    <property type="entry name" value="MFS-TYPE TRANSPORTER DBAD-RELATED"/>
    <property type="match status" value="1"/>
</dbReference>
<evidence type="ECO:0000256" key="4">
    <source>
        <dbReference type="SAM" id="Phobius"/>
    </source>
</evidence>
<feature type="transmembrane region" description="Helical" evidence="4">
    <location>
        <begin position="212"/>
        <end position="232"/>
    </location>
</feature>
<evidence type="ECO:0000259" key="5">
    <source>
        <dbReference type="PROSITE" id="PS50850"/>
    </source>
</evidence>
<feature type="transmembrane region" description="Helical" evidence="4">
    <location>
        <begin position="90"/>
        <end position="109"/>
    </location>
</feature>
<dbReference type="VEuPathDB" id="FungiDB:BD410DRAFT_902856"/>
<evidence type="ECO:0000256" key="1">
    <source>
        <dbReference type="ARBA" id="ARBA00004141"/>
    </source>
</evidence>
<dbReference type="PANTHER" id="PTHR11360">
    <property type="entry name" value="MONOCARBOXYLATE TRANSPORTER"/>
    <property type="match status" value="1"/>
</dbReference>
<feature type="transmembrane region" description="Helical" evidence="4">
    <location>
        <begin position="429"/>
        <end position="447"/>
    </location>
</feature>
<dbReference type="SUPFAM" id="SSF103473">
    <property type="entry name" value="MFS general substrate transporter"/>
    <property type="match status" value="1"/>
</dbReference>
<feature type="transmembrane region" description="Helical" evidence="4">
    <location>
        <begin position="358"/>
        <end position="382"/>
    </location>
</feature>
<dbReference type="AlphaFoldDB" id="A0A4Y7PJB0"/>
<name>A0A4Y7PJB0_9AGAM</name>
<keyword evidence="4" id="KW-0812">Transmembrane</keyword>
<evidence type="ECO:0000256" key="2">
    <source>
        <dbReference type="ARBA" id="ARBA00006727"/>
    </source>
</evidence>